<dbReference type="PROSITE" id="PS50097">
    <property type="entry name" value="BTB"/>
    <property type="match status" value="1"/>
</dbReference>
<sequence length="282" mass="31987">MVQRLCGKLWKRKGLQINAAHLLFPITLRFETRCSPKTCLEIMSPSANEAFCEYQHRKDSSGTDFGIHLNLNKSLRLIIYLIILDDYLPDLDLDQLAAVCKTVQENIQKDVTILANSTDGPGQEVLSANKAFLMAHSPVLKALFEGNIAESNKYTIKMEFSVDCVQAMLDYMFTLSFWPAIKSSRLAVKLFQAAHHYQIQHLEDKLVEMLLERRNSWFEADAAFELFQTASRIELHSSAELKKKAVEILKSKGNLRESAELAKLYDEDRDTALELTSVALAN</sequence>
<feature type="domain" description="BTB" evidence="1">
    <location>
        <begin position="109"/>
        <end position="174"/>
    </location>
</feature>
<dbReference type="Proteomes" id="UP000094527">
    <property type="component" value="Unassembled WGS sequence"/>
</dbReference>
<dbReference type="SMART" id="SM00225">
    <property type="entry name" value="BTB"/>
    <property type="match status" value="1"/>
</dbReference>
<dbReference type="CDD" id="cd18186">
    <property type="entry name" value="BTB_POZ_ZBTB_KLHL-like"/>
    <property type="match status" value="1"/>
</dbReference>
<dbReference type="InterPro" id="IPR000210">
    <property type="entry name" value="BTB/POZ_dom"/>
</dbReference>
<accession>A0A1D2M0W8</accession>
<name>A0A1D2M0W8_ORCCI</name>
<dbReference type="PANTHER" id="PTHR24413">
    <property type="entry name" value="SPECKLE-TYPE POZ PROTEIN"/>
    <property type="match status" value="1"/>
</dbReference>
<proteinExistence type="predicted"/>
<dbReference type="Pfam" id="PF00651">
    <property type="entry name" value="BTB"/>
    <property type="match status" value="1"/>
</dbReference>
<dbReference type="OrthoDB" id="5863680at2759"/>
<dbReference type="Gene3D" id="3.30.710.10">
    <property type="entry name" value="Potassium Channel Kv1.1, Chain A"/>
    <property type="match status" value="1"/>
</dbReference>
<evidence type="ECO:0000259" key="1">
    <source>
        <dbReference type="PROSITE" id="PS50097"/>
    </source>
</evidence>
<comment type="caution">
    <text evidence="2">The sequence shown here is derived from an EMBL/GenBank/DDBJ whole genome shotgun (WGS) entry which is preliminary data.</text>
</comment>
<dbReference type="SUPFAM" id="SSF54695">
    <property type="entry name" value="POZ domain"/>
    <property type="match status" value="1"/>
</dbReference>
<organism evidence="2 3">
    <name type="scientific">Orchesella cincta</name>
    <name type="common">Springtail</name>
    <name type="synonym">Podura cincta</name>
    <dbReference type="NCBI Taxonomy" id="48709"/>
    <lineage>
        <taxon>Eukaryota</taxon>
        <taxon>Metazoa</taxon>
        <taxon>Ecdysozoa</taxon>
        <taxon>Arthropoda</taxon>
        <taxon>Hexapoda</taxon>
        <taxon>Collembola</taxon>
        <taxon>Entomobryomorpha</taxon>
        <taxon>Entomobryoidea</taxon>
        <taxon>Orchesellidae</taxon>
        <taxon>Orchesellinae</taxon>
        <taxon>Orchesella</taxon>
    </lineage>
</organism>
<evidence type="ECO:0000313" key="3">
    <source>
        <dbReference type="Proteomes" id="UP000094527"/>
    </source>
</evidence>
<gene>
    <name evidence="2" type="ORF">Ocin01_20122</name>
</gene>
<dbReference type="AlphaFoldDB" id="A0A1D2M0W8"/>
<keyword evidence="3" id="KW-1185">Reference proteome</keyword>
<dbReference type="InterPro" id="IPR011333">
    <property type="entry name" value="SKP1/BTB/POZ_sf"/>
</dbReference>
<evidence type="ECO:0000313" key="2">
    <source>
        <dbReference type="EMBL" id="ODM86561.1"/>
    </source>
</evidence>
<protein>
    <submittedName>
        <fullName evidence="2">BTB/POZ domain-containing protein</fullName>
    </submittedName>
</protein>
<reference evidence="2 3" key="1">
    <citation type="journal article" date="2016" name="Genome Biol. Evol.">
        <title>Gene Family Evolution Reflects Adaptation to Soil Environmental Stressors in the Genome of the Collembolan Orchesella cincta.</title>
        <authorList>
            <person name="Faddeeva-Vakhrusheva A."/>
            <person name="Derks M.F."/>
            <person name="Anvar S.Y."/>
            <person name="Agamennone V."/>
            <person name="Suring W."/>
            <person name="Smit S."/>
            <person name="van Straalen N.M."/>
            <person name="Roelofs D."/>
        </authorList>
    </citation>
    <scope>NUCLEOTIDE SEQUENCE [LARGE SCALE GENOMIC DNA]</scope>
    <source>
        <tissue evidence="2">Mixed pool</tissue>
    </source>
</reference>
<dbReference type="EMBL" id="LJIJ01008254">
    <property type="protein sequence ID" value="ODM86561.1"/>
    <property type="molecule type" value="Genomic_DNA"/>
</dbReference>